<dbReference type="PANTHER" id="PTHR45919">
    <property type="entry name" value="GDP-MAN:MAN(3)GLCNAC(2)-PP-DOL ALPHA-1,2-MANNOSYLTRANSFERASE"/>
    <property type="match status" value="1"/>
</dbReference>
<proteinExistence type="predicted"/>
<dbReference type="AlphaFoldDB" id="A0A654LYZ4"/>
<feature type="domain" description="Glycosyl transferase family 1" evidence="1">
    <location>
        <begin position="1"/>
        <end position="42"/>
    </location>
</feature>
<dbReference type="KEGG" id="taa:NMY3_01787"/>
<keyword evidence="2" id="KW-0808">Transferase</keyword>
<dbReference type="GO" id="GO:0006487">
    <property type="term" value="P:protein N-linked glycosylation"/>
    <property type="evidence" value="ECO:0007669"/>
    <property type="project" value="TreeGrafter"/>
</dbReference>
<dbReference type="GeneID" id="60421789"/>
<dbReference type="InterPro" id="IPR001296">
    <property type="entry name" value="Glyco_trans_1"/>
</dbReference>
<protein>
    <submittedName>
        <fullName evidence="2">Glycosyl transferases group 1</fullName>
    </submittedName>
</protein>
<evidence type="ECO:0000313" key="2">
    <source>
        <dbReference type="EMBL" id="ALI35990.1"/>
    </source>
</evidence>
<dbReference type="InterPro" id="IPR038013">
    <property type="entry name" value="ALG11"/>
</dbReference>
<dbReference type="GO" id="GO:0016020">
    <property type="term" value="C:membrane"/>
    <property type="evidence" value="ECO:0007669"/>
    <property type="project" value="TreeGrafter"/>
</dbReference>
<keyword evidence="3" id="KW-1185">Reference proteome</keyword>
<organism evidence="2 3">
    <name type="scientific">Candidatus Nitrosocosmicus oleophilus</name>
    <dbReference type="NCBI Taxonomy" id="1353260"/>
    <lineage>
        <taxon>Archaea</taxon>
        <taxon>Nitrososphaerota</taxon>
        <taxon>Nitrososphaeria</taxon>
        <taxon>Nitrososphaerales</taxon>
        <taxon>Nitrososphaeraceae</taxon>
        <taxon>Candidatus Nitrosocosmicus</taxon>
    </lineage>
</organism>
<gene>
    <name evidence="2" type="ORF">NMY3_01787</name>
</gene>
<dbReference type="Pfam" id="PF00534">
    <property type="entry name" value="Glycos_transf_1"/>
    <property type="match status" value="1"/>
</dbReference>
<dbReference type="OrthoDB" id="10617at2157"/>
<dbReference type="GO" id="GO:0004377">
    <property type="term" value="F:GDP-Man:Man(3)GlcNAc(2)-PP-Dol alpha-1,2-mannosyltransferase activity"/>
    <property type="evidence" value="ECO:0007669"/>
    <property type="project" value="InterPro"/>
</dbReference>
<reference evidence="3" key="1">
    <citation type="submission" date="2015-10" db="EMBL/GenBank/DDBJ databases">
        <title>Niche specialization of a soil ammonia-oxidizing archaeon, Candidatus Nitrosocosmicus oleophilus.</title>
        <authorList>
            <person name="Jung M.-Y."/>
            <person name="Rhee S.-K."/>
        </authorList>
    </citation>
    <scope>NUCLEOTIDE SEQUENCE [LARGE SCALE GENOMIC DNA]</scope>
    <source>
        <strain evidence="3">MY3</strain>
    </source>
</reference>
<dbReference type="PANTHER" id="PTHR45919:SF1">
    <property type="entry name" value="GDP-MAN:MAN(3)GLCNAC(2)-PP-DOL ALPHA-1,2-MANNOSYLTRANSFERASE"/>
    <property type="match status" value="1"/>
</dbReference>
<dbReference type="Proteomes" id="UP000058925">
    <property type="component" value="Chromosome"/>
</dbReference>
<dbReference type="EMBL" id="CP012850">
    <property type="protein sequence ID" value="ALI35990.1"/>
    <property type="molecule type" value="Genomic_DNA"/>
</dbReference>
<evidence type="ECO:0000313" key="3">
    <source>
        <dbReference type="Proteomes" id="UP000058925"/>
    </source>
</evidence>
<accession>A0A654LYZ4</accession>
<dbReference type="SUPFAM" id="SSF53756">
    <property type="entry name" value="UDP-Glycosyltransferase/glycogen phosphorylase"/>
    <property type="match status" value="1"/>
</dbReference>
<name>A0A654LYZ4_9ARCH</name>
<dbReference type="Gene3D" id="3.40.50.2000">
    <property type="entry name" value="Glycogen Phosphorylase B"/>
    <property type="match status" value="1"/>
</dbReference>
<dbReference type="RefSeq" id="WP_196818495.1">
    <property type="nucleotide sequence ID" value="NZ_CP012850.1"/>
</dbReference>
<sequence>MKKSKVYFHSREGEHFGISIVEAMSAGLIAVVPITGGQTEFVPTIYQYDSLEQASQVVASALDVADEERQRISDSVKRFSEINYKRQFQLLISKLIYNVNIDQQYNFPNFPTINQ</sequence>
<evidence type="ECO:0000259" key="1">
    <source>
        <dbReference type="Pfam" id="PF00534"/>
    </source>
</evidence>